<reference evidence="2 3" key="1">
    <citation type="submission" date="2017-05" db="EMBL/GenBank/DDBJ databases">
        <authorList>
            <person name="Varghese N."/>
            <person name="Submissions S."/>
        </authorList>
    </citation>
    <scope>NUCLEOTIDE SEQUENCE [LARGE SCALE GENOMIC DNA]</scope>
    <source>
        <strain evidence="2 3">DSM 16304</strain>
    </source>
</reference>
<feature type="domain" description="Calcineurin-like phosphoesterase" evidence="1">
    <location>
        <begin position="18"/>
        <end position="180"/>
    </location>
</feature>
<dbReference type="RefSeq" id="WP_142936124.1">
    <property type="nucleotide sequence ID" value="NZ_FXTM01000026.1"/>
</dbReference>
<sequence>MKFLTYKTGKEEIELIPLSDLHLGSPESNLREIERVVRYIREKENARTILLGDLFETAIIGSKGDPYTADPIETEFRIAKELLKPIKDKILAVISGNHERRISKTVGLDIMRMFCAKLGIEDRYSPNFVVVKLRLKNLSYFIGAHHGVGGGRLKGGKINNLHRMGGILPNADIILMGHTHDFIMTTDVKYIIDKKHDRIKEHKTYYINVPAFLSYGGYGASYAYQPTISGAIKITLKDGSQSSKKNRIEISQF</sequence>
<dbReference type="InterPro" id="IPR029052">
    <property type="entry name" value="Metallo-depent_PP-like"/>
</dbReference>
<evidence type="ECO:0000259" key="1">
    <source>
        <dbReference type="Pfam" id="PF00149"/>
    </source>
</evidence>
<dbReference type="Pfam" id="PF00149">
    <property type="entry name" value="Metallophos"/>
    <property type="match status" value="1"/>
</dbReference>
<protein>
    <submittedName>
        <fullName evidence="2">Calcineurin-like phosphoesterase superfamily domain-containing protein</fullName>
    </submittedName>
</protein>
<organism evidence="2 3">
    <name type="scientific">Balnearium lithotrophicum</name>
    <dbReference type="NCBI Taxonomy" id="223788"/>
    <lineage>
        <taxon>Bacteria</taxon>
        <taxon>Pseudomonadati</taxon>
        <taxon>Aquificota</taxon>
        <taxon>Aquificia</taxon>
        <taxon>Desulfurobacteriales</taxon>
        <taxon>Desulfurobacteriaceae</taxon>
        <taxon>Balnearium</taxon>
    </lineage>
</organism>
<dbReference type="EMBL" id="FXTM01000026">
    <property type="protein sequence ID" value="SMO75423.1"/>
    <property type="molecule type" value="Genomic_DNA"/>
</dbReference>
<proteinExistence type="predicted"/>
<dbReference type="SUPFAM" id="SSF56300">
    <property type="entry name" value="Metallo-dependent phosphatases"/>
    <property type="match status" value="1"/>
</dbReference>
<accession>A0A521DUK9</accession>
<evidence type="ECO:0000313" key="3">
    <source>
        <dbReference type="Proteomes" id="UP000317315"/>
    </source>
</evidence>
<dbReference type="Gene3D" id="3.60.21.10">
    <property type="match status" value="1"/>
</dbReference>
<evidence type="ECO:0000313" key="2">
    <source>
        <dbReference type="EMBL" id="SMO75423.1"/>
    </source>
</evidence>
<dbReference type="GO" id="GO:0016787">
    <property type="term" value="F:hydrolase activity"/>
    <property type="evidence" value="ECO:0007669"/>
    <property type="project" value="InterPro"/>
</dbReference>
<dbReference type="OrthoDB" id="44814at2"/>
<dbReference type="AlphaFoldDB" id="A0A521DUK9"/>
<name>A0A521DUK9_9BACT</name>
<dbReference type="Proteomes" id="UP000317315">
    <property type="component" value="Unassembled WGS sequence"/>
</dbReference>
<gene>
    <name evidence="2" type="ORF">SAMN06269117_1267</name>
</gene>
<keyword evidence="3" id="KW-1185">Reference proteome</keyword>
<dbReference type="InterPro" id="IPR004843">
    <property type="entry name" value="Calcineurin-like_PHP"/>
</dbReference>